<name>A0A3D9LA92_9MICC</name>
<evidence type="ECO:0000256" key="6">
    <source>
        <dbReference type="ARBA" id="ARBA00023049"/>
    </source>
</evidence>
<dbReference type="PANTHER" id="PTHR11705:SF143">
    <property type="entry name" value="SLL0236 PROTEIN"/>
    <property type="match status" value="1"/>
</dbReference>
<organism evidence="11 12">
    <name type="scientific">Citricoccus muralis</name>
    <dbReference type="NCBI Taxonomy" id="169134"/>
    <lineage>
        <taxon>Bacteria</taxon>
        <taxon>Bacillati</taxon>
        <taxon>Actinomycetota</taxon>
        <taxon>Actinomycetes</taxon>
        <taxon>Micrococcales</taxon>
        <taxon>Micrococcaceae</taxon>
        <taxon>Citricoccus</taxon>
    </lineage>
</organism>
<protein>
    <submittedName>
        <fullName evidence="11">Zinc carboxypeptidase</fullName>
    </submittedName>
</protein>
<dbReference type="SMART" id="SM00631">
    <property type="entry name" value="Zn_pept"/>
    <property type="match status" value="1"/>
</dbReference>
<dbReference type="AlphaFoldDB" id="A0A3D9LA92"/>
<dbReference type="EMBL" id="QREH01000001">
    <property type="protein sequence ID" value="REE03271.1"/>
    <property type="molecule type" value="Genomic_DNA"/>
</dbReference>
<evidence type="ECO:0000256" key="8">
    <source>
        <dbReference type="SAM" id="MobiDB-lite"/>
    </source>
</evidence>
<dbReference type="InterPro" id="IPR000834">
    <property type="entry name" value="Peptidase_M14"/>
</dbReference>
<feature type="active site" description="Proton donor/acceptor" evidence="7">
    <location>
        <position position="372"/>
    </location>
</feature>
<evidence type="ECO:0000256" key="4">
    <source>
        <dbReference type="ARBA" id="ARBA00022801"/>
    </source>
</evidence>
<evidence type="ECO:0000256" key="1">
    <source>
        <dbReference type="ARBA" id="ARBA00001947"/>
    </source>
</evidence>
<comment type="caution">
    <text evidence="11">The sequence shown here is derived from an EMBL/GenBank/DDBJ whole genome shotgun (WGS) entry which is preliminary data.</text>
</comment>
<accession>A0A3D9LA92</accession>
<gene>
    <name evidence="11" type="ORF">C8E99_1078</name>
</gene>
<keyword evidence="6" id="KW-0482">Metalloprotease</keyword>
<dbReference type="GO" id="GO:0005615">
    <property type="term" value="C:extracellular space"/>
    <property type="evidence" value="ECO:0007669"/>
    <property type="project" value="TreeGrafter"/>
</dbReference>
<dbReference type="GO" id="GO:0008270">
    <property type="term" value="F:zinc ion binding"/>
    <property type="evidence" value="ECO:0007669"/>
    <property type="project" value="InterPro"/>
</dbReference>
<proteinExistence type="inferred from homology"/>
<dbReference type="PANTHER" id="PTHR11705">
    <property type="entry name" value="PROTEASE FAMILY M14 CARBOXYPEPTIDASE A,B"/>
    <property type="match status" value="1"/>
</dbReference>
<evidence type="ECO:0000313" key="12">
    <source>
        <dbReference type="Proteomes" id="UP000256727"/>
    </source>
</evidence>
<dbReference type="Proteomes" id="UP000256727">
    <property type="component" value="Unassembled WGS sequence"/>
</dbReference>
<dbReference type="PROSITE" id="PS52035">
    <property type="entry name" value="PEPTIDASE_M14"/>
    <property type="match status" value="1"/>
</dbReference>
<keyword evidence="5" id="KW-0862">Zinc</keyword>
<feature type="chain" id="PRO_5017697370" evidence="9">
    <location>
        <begin position="49"/>
        <end position="430"/>
    </location>
</feature>
<feature type="region of interest" description="Disordered" evidence="8">
    <location>
        <begin position="1"/>
        <end position="25"/>
    </location>
</feature>
<feature type="signal peptide" evidence="9">
    <location>
        <begin position="1"/>
        <end position="48"/>
    </location>
</feature>
<dbReference type="GO" id="GO:0004181">
    <property type="term" value="F:metallocarboxypeptidase activity"/>
    <property type="evidence" value="ECO:0007669"/>
    <property type="project" value="InterPro"/>
</dbReference>
<comment type="cofactor">
    <cofactor evidence="1">
        <name>Zn(2+)</name>
        <dbReference type="ChEBI" id="CHEBI:29105"/>
    </cofactor>
</comment>
<evidence type="ECO:0000256" key="2">
    <source>
        <dbReference type="ARBA" id="ARBA00005988"/>
    </source>
</evidence>
<keyword evidence="3" id="KW-0645">Protease</keyword>
<reference evidence="11 12" key="1">
    <citation type="submission" date="2018-07" db="EMBL/GenBank/DDBJ databases">
        <title>Sequencing the genomes of 1000 actinobacteria strains.</title>
        <authorList>
            <person name="Klenk H.-P."/>
        </authorList>
    </citation>
    <scope>NUCLEOTIDE SEQUENCE [LARGE SCALE GENOMIC DNA]</scope>
    <source>
        <strain evidence="11 12">DSM 14442</strain>
    </source>
</reference>
<comment type="similarity">
    <text evidence="2 7">Belongs to the peptidase M14 family.</text>
</comment>
<evidence type="ECO:0000256" key="9">
    <source>
        <dbReference type="SAM" id="SignalP"/>
    </source>
</evidence>
<dbReference type="Pfam" id="PF00246">
    <property type="entry name" value="Peptidase_M14"/>
    <property type="match status" value="1"/>
</dbReference>
<dbReference type="Gene3D" id="3.40.630.10">
    <property type="entry name" value="Zn peptidases"/>
    <property type="match status" value="1"/>
</dbReference>
<evidence type="ECO:0000256" key="7">
    <source>
        <dbReference type="PROSITE-ProRule" id="PRU01379"/>
    </source>
</evidence>
<evidence type="ECO:0000256" key="3">
    <source>
        <dbReference type="ARBA" id="ARBA00022670"/>
    </source>
</evidence>
<keyword evidence="4" id="KW-0378">Hydrolase</keyword>
<feature type="domain" description="Peptidase M14" evidence="10">
    <location>
        <begin position="76"/>
        <end position="395"/>
    </location>
</feature>
<evidence type="ECO:0000259" key="10">
    <source>
        <dbReference type="PROSITE" id="PS52035"/>
    </source>
</evidence>
<feature type="compositionally biased region" description="Polar residues" evidence="8">
    <location>
        <begin position="1"/>
        <end position="11"/>
    </location>
</feature>
<keyword evidence="11" id="KW-0121">Carboxypeptidase</keyword>
<sequence>MRRNVITSHLQSSPSRRKSRQRHRRSWGIALASTALVASAMLGGPATATPVAVTGERGQDGGLGTCSPVENPSTAGWTSYSEMKRELDRLAQASGGTVGVESIGTTHRDRDIMAARVGTGPQVIVVTGAIHGNERTGVEAQLSLLKTLAGNSPEAKRIRSEVTFVSIPMLNPDGLELNRRVNDVSWADTEAQFPQLAGATPAWYYRSGDLPGFDLNRDFHPDLDYVPQPEDMPGAQTDAGFYLNPESRAVRDLYVSLQEEFGSVAAVVDLHHMGPCNETTGGPRDGKQVTVAIDYPPLGVNDGAAYLDDYPLLDQDKSRRYALAAMDGLTDSYGAQSPLAGVVRYLHPEEREFAGQGRSAFALNGSASVLFEVRGQTQSFGQKQKGMLVKTVETGLMSIIKAMADGSVNTLDGDDFFDYPDYGWDTASGD</sequence>
<evidence type="ECO:0000256" key="5">
    <source>
        <dbReference type="ARBA" id="ARBA00022833"/>
    </source>
</evidence>
<keyword evidence="9" id="KW-0732">Signal</keyword>
<feature type="compositionally biased region" description="Basic residues" evidence="8">
    <location>
        <begin position="15"/>
        <end position="25"/>
    </location>
</feature>
<dbReference type="SUPFAM" id="SSF53187">
    <property type="entry name" value="Zn-dependent exopeptidases"/>
    <property type="match status" value="1"/>
</dbReference>
<dbReference type="GO" id="GO:0006508">
    <property type="term" value="P:proteolysis"/>
    <property type="evidence" value="ECO:0007669"/>
    <property type="project" value="UniProtKB-KW"/>
</dbReference>
<keyword evidence="12" id="KW-1185">Reference proteome</keyword>
<evidence type="ECO:0000313" key="11">
    <source>
        <dbReference type="EMBL" id="REE03271.1"/>
    </source>
</evidence>